<dbReference type="InterPro" id="IPR010260">
    <property type="entry name" value="AlpA"/>
</dbReference>
<keyword evidence="2" id="KW-1185">Reference proteome</keyword>
<sequence>MSIQTPNRFIKQPEILERFNISKSTMYNRINSGLFPKPCSLGDRAVAWLESDLNTIFNAIVAGKSNEELKNIVTELHSSRSH</sequence>
<evidence type="ECO:0000313" key="2">
    <source>
        <dbReference type="Proteomes" id="UP001163726"/>
    </source>
</evidence>
<dbReference type="RefSeq" id="WP_268074035.1">
    <property type="nucleotide sequence ID" value="NZ_CP109965.1"/>
</dbReference>
<name>A0ABY7AM61_9ALTE</name>
<protein>
    <submittedName>
        <fullName evidence="1">AlpA family phage regulatory protein</fullName>
    </submittedName>
</protein>
<accession>A0ABY7AM61</accession>
<evidence type="ECO:0000313" key="1">
    <source>
        <dbReference type="EMBL" id="WAJ69751.1"/>
    </source>
</evidence>
<dbReference type="Gene3D" id="1.10.238.160">
    <property type="match status" value="1"/>
</dbReference>
<gene>
    <name evidence="1" type="ORF">OLW01_11385</name>
</gene>
<dbReference type="Proteomes" id="UP001163726">
    <property type="component" value="Chromosome"/>
</dbReference>
<reference evidence="1" key="1">
    <citation type="submission" date="2022-10" db="EMBL/GenBank/DDBJ databases">
        <title>Catenovulum adriacola sp. nov. isolated in the Harbour of Susak.</title>
        <authorList>
            <person name="Schoch T."/>
            <person name="Reich S.J."/>
            <person name="Stoeferle S."/>
            <person name="Flaiz M."/>
            <person name="Kazda M."/>
            <person name="Riedel C.U."/>
            <person name="Duerre P."/>
        </authorList>
    </citation>
    <scope>NUCLEOTIDE SEQUENCE</scope>
    <source>
        <strain evidence="1">TS8</strain>
    </source>
</reference>
<dbReference type="Pfam" id="PF05930">
    <property type="entry name" value="Phage_AlpA"/>
    <property type="match status" value="1"/>
</dbReference>
<dbReference type="EMBL" id="CP109965">
    <property type="protein sequence ID" value="WAJ69751.1"/>
    <property type="molecule type" value="Genomic_DNA"/>
</dbReference>
<organism evidence="1 2">
    <name type="scientific">Catenovulum adriaticum</name>
    <dbReference type="NCBI Taxonomy" id="2984846"/>
    <lineage>
        <taxon>Bacteria</taxon>
        <taxon>Pseudomonadati</taxon>
        <taxon>Pseudomonadota</taxon>
        <taxon>Gammaproteobacteria</taxon>
        <taxon>Alteromonadales</taxon>
        <taxon>Alteromonadaceae</taxon>
        <taxon>Catenovulum</taxon>
    </lineage>
</organism>
<proteinExistence type="predicted"/>